<dbReference type="Proteomes" id="UP000440716">
    <property type="component" value="Unassembled WGS sequence"/>
</dbReference>
<accession>A0A7K1RFU0</accession>
<comment type="caution">
    <text evidence="2">The sequence shown here is derived from an EMBL/GenBank/DDBJ whole genome shotgun (WGS) entry which is preliminary data.</text>
</comment>
<evidence type="ECO:0000259" key="1">
    <source>
        <dbReference type="Pfam" id="PF09937"/>
    </source>
</evidence>
<dbReference type="InterPro" id="IPR018683">
    <property type="entry name" value="DUF2169"/>
</dbReference>
<gene>
    <name evidence="2" type="ORF">GOZ88_12285</name>
</gene>
<evidence type="ECO:0000313" key="3">
    <source>
        <dbReference type="Proteomes" id="UP000440716"/>
    </source>
</evidence>
<name>A0A7K1RFU0_AGRVI</name>
<dbReference type="AlphaFoldDB" id="A0A7K1RFU0"/>
<reference evidence="2 3" key="1">
    <citation type="submission" date="2019-12" db="EMBL/GenBank/DDBJ databases">
        <title>Whole-genome sequencing of Allorhizobium vitis.</title>
        <authorList>
            <person name="Gan H.M."/>
            <person name="Szegedi E."/>
            <person name="Burr T."/>
            <person name="Savka M.A."/>
        </authorList>
    </citation>
    <scope>NUCLEOTIDE SEQUENCE [LARGE SCALE GENOMIC DNA]</scope>
    <source>
        <strain evidence="2 3">CG415</strain>
    </source>
</reference>
<sequence>MLSRNLTPFAAMGFSQLHRDGPMMACIAVRGSFDILASGKLSLSNHQELMFADHYNGDPHHGCMLRPTDLVPFKPATDVTLIGNAYPPDGRPSSDWTVAISVASHRMQLRVHGSRQWLPGLKHFKPSWKLGPSETVENVQLDYRMASGGRYIGDPEGDADRRNPIGPGLLHGDYTRFAQPFTAPQIESVDVPIQDPYDAPEPQGFGPISPWWIQRQGYAGTYDDDWKQNRHPRLPADFDYRFYQSAHPGLIMSGFLNGNESVTVEGCRPKGETVVFQVPGMAIVADHTWDDGRQARTRLNLDGLHMDFRGETPRVDVTWRGWITRCPAYLSADIDAIALADAMAYPASDEQGLAETANVREDATS</sequence>
<evidence type="ECO:0000313" key="2">
    <source>
        <dbReference type="EMBL" id="MVA56880.1"/>
    </source>
</evidence>
<dbReference type="EMBL" id="WPHU01000004">
    <property type="protein sequence ID" value="MVA56880.1"/>
    <property type="molecule type" value="Genomic_DNA"/>
</dbReference>
<proteinExistence type="predicted"/>
<feature type="domain" description="DUF2169" evidence="1">
    <location>
        <begin position="23"/>
        <end position="320"/>
    </location>
</feature>
<dbReference type="RefSeq" id="WP_156591311.1">
    <property type="nucleotide sequence ID" value="NZ_WPHU01000004.1"/>
</dbReference>
<protein>
    <submittedName>
        <fullName evidence="2">DUF2169 domain-containing protein</fullName>
    </submittedName>
</protein>
<dbReference type="Pfam" id="PF09937">
    <property type="entry name" value="DUF2169"/>
    <property type="match status" value="1"/>
</dbReference>
<organism evidence="2 3">
    <name type="scientific">Agrobacterium vitis</name>
    <name type="common">Rhizobium vitis</name>
    <dbReference type="NCBI Taxonomy" id="373"/>
    <lineage>
        <taxon>Bacteria</taxon>
        <taxon>Pseudomonadati</taxon>
        <taxon>Pseudomonadota</taxon>
        <taxon>Alphaproteobacteria</taxon>
        <taxon>Hyphomicrobiales</taxon>
        <taxon>Rhizobiaceae</taxon>
        <taxon>Rhizobium/Agrobacterium group</taxon>
        <taxon>Agrobacterium</taxon>
    </lineage>
</organism>